<evidence type="ECO:0000256" key="1">
    <source>
        <dbReference type="SAM" id="Phobius"/>
    </source>
</evidence>
<dbReference type="InterPro" id="IPR006201">
    <property type="entry name" value="Neur_channel"/>
</dbReference>
<accession>A0A9J6FLS5</accession>
<feature type="transmembrane region" description="Helical" evidence="1">
    <location>
        <begin position="84"/>
        <end position="109"/>
    </location>
</feature>
<feature type="transmembrane region" description="Helical" evidence="1">
    <location>
        <begin position="288"/>
        <end position="306"/>
    </location>
</feature>
<evidence type="ECO:0000313" key="2">
    <source>
        <dbReference type="EMBL" id="KAH9363997.1"/>
    </source>
</evidence>
<feature type="transmembrane region" description="Helical" evidence="1">
    <location>
        <begin position="121"/>
        <end position="137"/>
    </location>
</feature>
<feature type="transmembrane region" description="Helical" evidence="1">
    <location>
        <begin position="174"/>
        <end position="192"/>
    </location>
</feature>
<protein>
    <submittedName>
        <fullName evidence="2">Uncharacterized protein</fullName>
    </submittedName>
</protein>
<sequence length="307" mass="33898">MGHDECAIRELSEGRDPCEEHTPPQEKKKTARQITSALIDYAGNCLRLGLSFKYEHQRTYTYMFIARTLARLNRKLREIKGRRGLILASVMLPAPKMLILICSLLPTLVYSAVPNDRVVKSYMEGSFVYPMIYYTVLLERRSSLHLFTVLLPTVAVVLLSLLVFWLPPESDRKWTLTAVALLTSLLLLYQAEDILAGSTEVPKIVKVLGSAVFMNALIAASTVLSANMAKSPPSWTLPAALVRFSESLVLRLPCPCPVGQPGNGGDAGVQNKSFSNAMAREWATAARALDRILGLVFTATFVVLLCI</sequence>
<feature type="transmembrane region" description="Helical" evidence="1">
    <location>
        <begin position="204"/>
        <end position="226"/>
    </location>
</feature>
<dbReference type="PANTHER" id="PTHR18945">
    <property type="entry name" value="NEUROTRANSMITTER GATED ION CHANNEL"/>
    <property type="match status" value="1"/>
</dbReference>
<dbReference type="AlphaFoldDB" id="A0A9J6FLS5"/>
<dbReference type="Proteomes" id="UP000821853">
    <property type="component" value="Chromosome 10"/>
</dbReference>
<keyword evidence="3" id="KW-1185">Reference proteome</keyword>
<proteinExistence type="predicted"/>
<dbReference type="EMBL" id="JABSTR010000002">
    <property type="protein sequence ID" value="KAH9363997.1"/>
    <property type="molecule type" value="Genomic_DNA"/>
</dbReference>
<dbReference type="VEuPathDB" id="VectorBase:HLOH_059787"/>
<keyword evidence="1" id="KW-0812">Transmembrane</keyword>
<dbReference type="GO" id="GO:0005216">
    <property type="term" value="F:monoatomic ion channel activity"/>
    <property type="evidence" value="ECO:0007669"/>
    <property type="project" value="InterPro"/>
</dbReference>
<dbReference type="OrthoDB" id="6494256at2759"/>
<dbReference type="GO" id="GO:0016020">
    <property type="term" value="C:membrane"/>
    <property type="evidence" value="ECO:0007669"/>
    <property type="project" value="InterPro"/>
</dbReference>
<gene>
    <name evidence="2" type="ORF">HPB48_005264</name>
</gene>
<dbReference type="Gene3D" id="1.20.58.390">
    <property type="entry name" value="Neurotransmitter-gated ion-channel transmembrane domain"/>
    <property type="match status" value="1"/>
</dbReference>
<dbReference type="SUPFAM" id="SSF90112">
    <property type="entry name" value="Neurotransmitter-gated ion-channel transmembrane pore"/>
    <property type="match status" value="1"/>
</dbReference>
<dbReference type="GO" id="GO:0004888">
    <property type="term" value="F:transmembrane signaling receptor activity"/>
    <property type="evidence" value="ECO:0007669"/>
    <property type="project" value="InterPro"/>
</dbReference>
<keyword evidence="1" id="KW-1133">Transmembrane helix</keyword>
<keyword evidence="1" id="KW-0472">Membrane</keyword>
<reference evidence="2 3" key="1">
    <citation type="journal article" date="2020" name="Cell">
        <title>Large-Scale Comparative Analyses of Tick Genomes Elucidate Their Genetic Diversity and Vector Capacities.</title>
        <authorList>
            <consortium name="Tick Genome and Microbiome Consortium (TIGMIC)"/>
            <person name="Jia N."/>
            <person name="Wang J."/>
            <person name="Shi W."/>
            <person name="Du L."/>
            <person name="Sun Y."/>
            <person name="Zhan W."/>
            <person name="Jiang J.F."/>
            <person name="Wang Q."/>
            <person name="Zhang B."/>
            <person name="Ji P."/>
            <person name="Bell-Sakyi L."/>
            <person name="Cui X.M."/>
            <person name="Yuan T.T."/>
            <person name="Jiang B.G."/>
            <person name="Yang W.F."/>
            <person name="Lam T.T."/>
            <person name="Chang Q.C."/>
            <person name="Ding S.J."/>
            <person name="Wang X.J."/>
            <person name="Zhu J.G."/>
            <person name="Ruan X.D."/>
            <person name="Zhao L."/>
            <person name="Wei J.T."/>
            <person name="Ye R.Z."/>
            <person name="Que T.C."/>
            <person name="Du C.H."/>
            <person name="Zhou Y.H."/>
            <person name="Cheng J.X."/>
            <person name="Dai P.F."/>
            <person name="Guo W.B."/>
            <person name="Han X.H."/>
            <person name="Huang E.J."/>
            <person name="Li L.F."/>
            <person name="Wei W."/>
            <person name="Gao Y.C."/>
            <person name="Liu J.Z."/>
            <person name="Shao H.Z."/>
            <person name="Wang X."/>
            <person name="Wang C.C."/>
            <person name="Yang T.C."/>
            <person name="Huo Q.B."/>
            <person name="Li W."/>
            <person name="Chen H.Y."/>
            <person name="Chen S.E."/>
            <person name="Zhou L.G."/>
            <person name="Ni X.B."/>
            <person name="Tian J.H."/>
            <person name="Sheng Y."/>
            <person name="Liu T."/>
            <person name="Pan Y.S."/>
            <person name="Xia L.Y."/>
            <person name="Li J."/>
            <person name="Zhao F."/>
            <person name="Cao W.C."/>
        </authorList>
    </citation>
    <scope>NUCLEOTIDE SEQUENCE [LARGE SCALE GENOMIC DNA]</scope>
    <source>
        <strain evidence="2">HaeL-2018</strain>
    </source>
</reference>
<organism evidence="2 3">
    <name type="scientific">Haemaphysalis longicornis</name>
    <name type="common">Bush tick</name>
    <dbReference type="NCBI Taxonomy" id="44386"/>
    <lineage>
        <taxon>Eukaryota</taxon>
        <taxon>Metazoa</taxon>
        <taxon>Ecdysozoa</taxon>
        <taxon>Arthropoda</taxon>
        <taxon>Chelicerata</taxon>
        <taxon>Arachnida</taxon>
        <taxon>Acari</taxon>
        <taxon>Parasitiformes</taxon>
        <taxon>Ixodida</taxon>
        <taxon>Ixodoidea</taxon>
        <taxon>Ixodidae</taxon>
        <taxon>Haemaphysalinae</taxon>
        <taxon>Haemaphysalis</taxon>
    </lineage>
</organism>
<dbReference type="InterPro" id="IPR038050">
    <property type="entry name" value="Neuro_actylchol_rec"/>
</dbReference>
<evidence type="ECO:0000313" key="3">
    <source>
        <dbReference type="Proteomes" id="UP000821853"/>
    </source>
</evidence>
<feature type="transmembrane region" description="Helical" evidence="1">
    <location>
        <begin position="144"/>
        <end position="168"/>
    </location>
</feature>
<dbReference type="InterPro" id="IPR036719">
    <property type="entry name" value="Neuro-gated_channel_TM_sf"/>
</dbReference>
<comment type="caution">
    <text evidence="2">The sequence shown here is derived from an EMBL/GenBank/DDBJ whole genome shotgun (WGS) entry which is preliminary data.</text>
</comment>
<name>A0A9J6FLS5_HAELO</name>